<proteinExistence type="predicted"/>
<dbReference type="PANTHER" id="PTHR30319">
    <property type="entry name" value="PHENYLACETIC ACID REGULATOR-RELATED TRANSCRIPTIONAL REPRESSOR"/>
    <property type="match status" value="1"/>
</dbReference>
<dbReference type="Proteomes" id="UP001551658">
    <property type="component" value="Unassembled WGS sequence"/>
</dbReference>
<organism evidence="4 5">
    <name type="scientific">Nocardia fusca</name>
    <dbReference type="NCBI Taxonomy" id="941183"/>
    <lineage>
        <taxon>Bacteria</taxon>
        <taxon>Bacillati</taxon>
        <taxon>Actinomycetota</taxon>
        <taxon>Actinomycetes</taxon>
        <taxon>Mycobacteriales</taxon>
        <taxon>Nocardiaceae</taxon>
        <taxon>Nocardia</taxon>
    </lineage>
</organism>
<sequence length="275" mass="31722">MRPRALVFDLYGEYFRYSGGGAKLGALTELMGLLGVEPATVRVVMTRLRKDGWFDSEKSGREVTYLLNDKSWRLLDDGRSRIFERHFGEWDRTWTQALVDEADAGRQRHKRIVTALTWCGFGNHGESVWFSPHDRRKRLCEMLDGGDDLHVQFLQCTTSGLTADRLIADRCWDLRELDTEYQAFIECFQPQLARYRRGPAGAEALIERMRLIQDYRRYPFRDPDLPEVLLPAGWRGRAAHEVFSEAHELLRVPAEHLVAEITGAEVMSTQPSTDM</sequence>
<dbReference type="InterPro" id="IPR048846">
    <property type="entry name" value="PaaX-like_central"/>
</dbReference>
<dbReference type="Gene3D" id="1.10.10.10">
    <property type="entry name" value="Winged helix-like DNA-binding domain superfamily/Winged helix DNA-binding domain"/>
    <property type="match status" value="1"/>
</dbReference>
<dbReference type="PIRSF" id="PIRSF020623">
    <property type="entry name" value="PaaX"/>
    <property type="match status" value="1"/>
</dbReference>
<dbReference type="EMBL" id="JBFAIH010000028">
    <property type="protein sequence ID" value="MEV0367337.1"/>
    <property type="molecule type" value="Genomic_DNA"/>
</dbReference>
<dbReference type="Pfam" id="PF07848">
    <property type="entry name" value="PaaX"/>
    <property type="match status" value="1"/>
</dbReference>
<dbReference type="Gene3D" id="3.30.70.2650">
    <property type="match status" value="1"/>
</dbReference>
<reference evidence="4 5" key="1">
    <citation type="submission" date="2024-06" db="EMBL/GenBank/DDBJ databases">
        <title>The Natural Products Discovery Center: Release of the First 8490 Sequenced Strains for Exploring Actinobacteria Biosynthetic Diversity.</title>
        <authorList>
            <person name="Kalkreuter E."/>
            <person name="Kautsar S.A."/>
            <person name="Yang D."/>
            <person name="Bader C.D."/>
            <person name="Teijaro C.N."/>
            <person name="Fluegel L."/>
            <person name="Davis C.M."/>
            <person name="Simpson J.R."/>
            <person name="Lauterbach L."/>
            <person name="Steele A.D."/>
            <person name="Gui C."/>
            <person name="Meng S."/>
            <person name="Li G."/>
            <person name="Viehrig K."/>
            <person name="Ye F."/>
            <person name="Su P."/>
            <person name="Kiefer A.F."/>
            <person name="Nichols A."/>
            <person name="Cepeda A.J."/>
            <person name="Yan W."/>
            <person name="Fan B."/>
            <person name="Jiang Y."/>
            <person name="Adhikari A."/>
            <person name="Zheng C.-J."/>
            <person name="Schuster L."/>
            <person name="Cowan T.M."/>
            <person name="Smanski M.J."/>
            <person name="Chevrette M.G."/>
            <person name="De Carvalho L.P.S."/>
            <person name="Shen B."/>
        </authorList>
    </citation>
    <scope>NUCLEOTIDE SEQUENCE [LARGE SCALE GENOMIC DNA]</scope>
    <source>
        <strain evidence="4 5">NPDC050671</strain>
    </source>
</reference>
<dbReference type="Gene3D" id="1.20.58.1460">
    <property type="match status" value="1"/>
</dbReference>
<gene>
    <name evidence="4" type="ORF">AB0H72_32075</name>
</gene>
<dbReference type="InterPro" id="IPR013225">
    <property type="entry name" value="PaaX_C"/>
</dbReference>
<comment type="caution">
    <text evidence="4">The sequence shown here is derived from an EMBL/GenBank/DDBJ whole genome shotgun (WGS) entry which is preliminary data.</text>
</comment>
<keyword evidence="5" id="KW-1185">Reference proteome</keyword>
<dbReference type="RefSeq" id="WP_357986716.1">
    <property type="nucleotide sequence ID" value="NZ_JBFAIH010000028.1"/>
</dbReference>
<dbReference type="SUPFAM" id="SSF46785">
    <property type="entry name" value="Winged helix' DNA-binding domain"/>
    <property type="match status" value="1"/>
</dbReference>
<evidence type="ECO:0000313" key="5">
    <source>
        <dbReference type="Proteomes" id="UP001551658"/>
    </source>
</evidence>
<evidence type="ECO:0000313" key="4">
    <source>
        <dbReference type="EMBL" id="MEV0367337.1"/>
    </source>
</evidence>
<dbReference type="Pfam" id="PF20803">
    <property type="entry name" value="PaaX_M"/>
    <property type="match status" value="1"/>
</dbReference>
<protein>
    <submittedName>
        <fullName evidence="4">PaaX family transcriptional regulator C-terminal domain-containing protein</fullName>
    </submittedName>
</protein>
<dbReference type="Pfam" id="PF08223">
    <property type="entry name" value="PaaX_C"/>
    <property type="match status" value="1"/>
</dbReference>
<evidence type="ECO:0000259" key="1">
    <source>
        <dbReference type="Pfam" id="PF07848"/>
    </source>
</evidence>
<dbReference type="InterPro" id="IPR036388">
    <property type="entry name" value="WH-like_DNA-bd_sf"/>
</dbReference>
<accession>A0ABV3FI51</accession>
<feature type="domain" description="Transcriptional repressor PaaX-like central Cas2-like" evidence="3">
    <location>
        <begin position="89"/>
        <end position="165"/>
    </location>
</feature>
<dbReference type="PANTHER" id="PTHR30319:SF1">
    <property type="entry name" value="TRANSCRIPTIONAL REPRESSOR PAAX"/>
    <property type="match status" value="1"/>
</dbReference>
<evidence type="ECO:0000259" key="3">
    <source>
        <dbReference type="Pfam" id="PF20803"/>
    </source>
</evidence>
<dbReference type="InterPro" id="IPR036390">
    <property type="entry name" value="WH_DNA-bd_sf"/>
</dbReference>
<dbReference type="InterPro" id="IPR011965">
    <property type="entry name" value="PaaX_trns_reg"/>
</dbReference>
<feature type="domain" description="Transcriptional repressor PaaX-like N-terminal" evidence="1">
    <location>
        <begin position="2"/>
        <end position="70"/>
    </location>
</feature>
<evidence type="ECO:0000259" key="2">
    <source>
        <dbReference type="Pfam" id="PF08223"/>
    </source>
</evidence>
<name>A0ABV3FI51_9NOCA</name>
<feature type="domain" description="Transcriptional repressor PaaX-like C-terminal" evidence="2">
    <location>
        <begin position="172"/>
        <end position="258"/>
    </location>
</feature>
<dbReference type="InterPro" id="IPR012906">
    <property type="entry name" value="PaaX-like_N"/>
</dbReference>